<dbReference type="GO" id="GO:0000155">
    <property type="term" value="F:phosphorelay sensor kinase activity"/>
    <property type="evidence" value="ECO:0007669"/>
    <property type="project" value="InterPro"/>
</dbReference>
<protein>
    <recommendedName>
        <fullName evidence="2">histidine kinase</fullName>
        <ecNumber evidence="2">2.7.13.3</ecNumber>
    </recommendedName>
</protein>
<evidence type="ECO:0000256" key="7">
    <source>
        <dbReference type="SAM" id="Coils"/>
    </source>
</evidence>
<dbReference type="InterPro" id="IPR003661">
    <property type="entry name" value="HisK_dim/P_dom"/>
</dbReference>
<organism evidence="10 11">
    <name type="scientific">Phragmitibacter flavus</name>
    <dbReference type="NCBI Taxonomy" id="2576071"/>
    <lineage>
        <taxon>Bacteria</taxon>
        <taxon>Pseudomonadati</taxon>
        <taxon>Verrucomicrobiota</taxon>
        <taxon>Verrucomicrobiia</taxon>
        <taxon>Verrucomicrobiales</taxon>
        <taxon>Verrucomicrobiaceae</taxon>
        <taxon>Phragmitibacter</taxon>
    </lineage>
</organism>
<dbReference type="Pfam" id="PF00512">
    <property type="entry name" value="HisKA"/>
    <property type="match status" value="1"/>
</dbReference>
<dbReference type="EMBL" id="VAUV01000003">
    <property type="protein sequence ID" value="TLD71948.1"/>
    <property type="molecule type" value="Genomic_DNA"/>
</dbReference>
<dbReference type="Proteomes" id="UP000306196">
    <property type="component" value="Unassembled WGS sequence"/>
</dbReference>
<proteinExistence type="predicted"/>
<feature type="domain" description="Histidine kinase" evidence="8">
    <location>
        <begin position="451"/>
        <end position="671"/>
    </location>
</feature>
<accession>A0A5R8KI18</accession>
<dbReference type="SUPFAM" id="SSF55874">
    <property type="entry name" value="ATPase domain of HSP90 chaperone/DNA topoisomerase II/histidine kinase"/>
    <property type="match status" value="2"/>
</dbReference>
<dbReference type="SMART" id="SM00448">
    <property type="entry name" value="REC"/>
    <property type="match status" value="1"/>
</dbReference>
<dbReference type="Gene3D" id="1.10.287.130">
    <property type="match status" value="1"/>
</dbReference>
<name>A0A5R8KI18_9BACT</name>
<evidence type="ECO:0000256" key="6">
    <source>
        <dbReference type="PROSITE-ProRule" id="PRU00169"/>
    </source>
</evidence>
<feature type="domain" description="Response regulatory" evidence="9">
    <location>
        <begin position="697"/>
        <end position="811"/>
    </location>
</feature>
<dbReference type="InterPro" id="IPR036890">
    <property type="entry name" value="HATPase_C_sf"/>
</dbReference>
<dbReference type="PROSITE" id="PS50109">
    <property type="entry name" value="HIS_KIN"/>
    <property type="match status" value="1"/>
</dbReference>
<dbReference type="InterPro" id="IPR011006">
    <property type="entry name" value="CheY-like_superfamily"/>
</dbReference>
<dbReference type="AlphaFoldDB" id="A0A5R8KI18"/>
<dbReference type="Gene3D" id="3.40.50.2300">
    <property type="match status" value="1"/>
</dbReference>
<dbReference type="Gene3D" id="3.30.565.10">
    <property type="entry name" value="Histidine kinase-like ATPase, C-terminal domain"/>
    <property type="match status" value="2"/>
</dbReference>
<dbReference type="InterPro" id="IPR029016">
    <property type="entry name" value="GAF-like_dom_sf"/>
</dbReference>
<feature type="coiled-coil region" evidence="7">
    <location>
        <begin position="226"/>
        <end position="260"/>
    </location>
</feature>
<comment type="caution">
    <text evidence="10">The sequence shown here is derived from an EMBL/GenBank/DDBJ whole genome shotgun (WGS) entry which is preliminary data.</text>
</comment>
<dbReference type="PANTHER" id="PTHR43547">
    <property type="entry name" value="TWO-COMPONENT HISTIDINE KINASE"/>
    <property type="match status" value="1"/>
</dbReference>
<gene>
    <name evidence="10" type="ORF">FEM03_04280</name>
</gene>
<dbReference type="SMART" id="SM00388">
    <property type="entry name" value="HisKA"/>
    <property type="match status" value="1"/>
</dbReference>
<feature type="modified residue" description="4-aspartylphosphate" evidence="6">
    <location>
        <position position="746"/>
    </location>
</feature>
<evidence type="ECO:0000259" key="8">
    <source>
        <dbReference type="PROSITE" id="PS50109"/>
    </source>
</evidence>
<dbReference type="Pfam" id="PF00072">
    <property type="entry name" value="Response_reg"/>
    <property type="match status" value="1"/>
</dbReference>
<evidence type="ECO:0000256" key="1">
    <source>
        <dbReference type="ARBA" id="ARBA00000085"/>
    </source>
</evidence>
<dbReference type="PRINTS" id="PR00344">
    <property type="entry name" value="BCTRLSENSOR"/>
</dbReference>
<keyword evidence="3 6" id="KW-0597">Phosphoprotein</keyword>
<evidence type="ECO:0000256" key="3">
    <source>
        <dbReference type="ARBA" id="ARBA00022553"/>
    </source>
</evidence>
<evidence type="ECO:0000313" key="11">
    <source>
        <dbReference type="Proteomes" id="UP000306196"/>
    </source>
</evidence>
<keyword evidence="7" id="KW-0175">Coiled coil</keyword>
<dbReference type="InterPro" id="IPR001789">
    <property type="entry name" value="Sig_transdc_resp-reg_receiver"/>
</dbReference>
<dbReference type="PANTHER" id="PTHR43547:SF2">
    <property type="entry name" value="HYBRID SIGNAL TRANSDUCTION HISTIDINE KINASE C"/>
    <property type="match status" value="1"/>
</dbReference>
<dbReference type="InterPro" id="IPR004358">
    <property type="entry name" value="Sig_transdc_His_kin-like_C"/>
</dbReference>
<dbReference type="Pfam" id="PF02518">
    <property type="entry name" value="HATPase_c"/>
    <property type="match status" value="1"/>
</dbReference>
<evidence type="ECO:0000256" key="2">
    <source>
        <dbReference type="ARBA" id="ARBA00012438"/>
    </source>
</evidence>
<dbReference type="PROSITE" id="PS50110">
    <property type="entry name" value="RESPONSE_REGULATORY"/>
    <property type="match status" value="1"/>
</dbReference>
<dbReference type="Gene3D" id="3.30.450.40">
    <property type="match status" value="1"/>
</dbReference>
<keyword evidence="11" id="KW-1185">Reference proteome</keyword>
<dbReference type="InterPro" id="IPR003594">
    <property type="entry name" value="HATPase_dom"/>
</dbReference>
<reference evidence="10 11" key="1">
    <citation type="submission" date="2019-05" db="EMBL/GenBank/DDBJ databases">
        <title>Verrucobacter flavum gen. nov., sp. nov. a new member of the family Verrucomicrobiaceae.</title>
        <authorList>
            <person name="Szuroczki S."/>
            <person name="Abbaszade G."/>
            <person name="Szabo A."/>
            <person name="Felfoldi T."/>
            <person name="Schumann P."/>
            <person name="Boka K."/>
            <person name="Keki Z."/>
            <person name="Toumi M."/>
            <person name="Toth E."/>
        </authorList>
    </citation>
    <scope>NUCLEOTIDE SEQUENCE [LARGE SCALE GENOMIC DNA]</scope>
    <source>
        <strain evidence="10 11">MG-N-17</strain>
    </source>
</reference>
<dbReference type="InterPro" id="IPR005467">
    <property type="entry name" value="His_kinase_dom"/>
</dbReference>
<dbReference type="EC" id="2.7.13.3" evidence="2"/>
<evidence type="ECO:0000256" key="4">
    <source>
        <dbReference type="ARBA" id="ARBA00022679"/>
    </source>
</evidence>
<evidence type="ECO:0000313" key="10">
    <source>
        <dbReference type="EMBL" id="TLD71948.1"/>
    </source>
</evidence>
<keyword evidence="5" id="KW-0418">Kinase</keyword>
<evidence type="ECO:0000256" key="5">
    <source>
        <dbReference type="ARBA" id="ARBA00022777"/>
    </source>
</evidence>
<dbReference type="CDD" id="cd16934">
    <property type="entry name" value="HATPase_RsbT-like"/>
    <property type="match status" value="1"/>
</dbReference>
<keyword evidence="4" id="KW-0808">Transferase</keyword>
<dbReference type="SMART" id="SM00065">
    <property type="entry name" value="GAF"/>
    <property type="match status" value="1"/>
</dbReference>
<dbReference type="Pfam" id="PF13581">
    <property type="entry name" value="HATPase_c_2"/>
    <property type="match status" value="1"/>
</dbReference>
<dbReference type="OrthoDB" id="177675at2"/>
<dbReference type="CDD" id="cd00082">
    <property type="entry name" value="HisKA"/>
    <property type="match status" value="1"/>
</dbReference>
<dbReference type="SMART" id="SM00387">
    <property type="entry name" value="HATPase_c"/>
    <property type="match status" value="2"/>
</dbReference>
<dbReference type="SUPFAM" id="SSF55781">
    <property type="entry name" value="GAF domain-like"/>
    <property type="match status" value="1"/>
</dbReference>
<sequence length="813" mass="88120">MGSKITGASTVIPASSIATPVSSPACFSATTRETMTMQRPLSSDLACNHSVMSSDSQSLPLHIVDLHVEKDIVVCRQHARQFASALGFDLQTQTRIATAVSEIARNAYQYASGGVVEFLSDCETNSQRRFDLRRQSFIIIIRDQGPGIPHLKTILEGDYRSTTGMGLGIIGARRLMDTVDIQSDSKGTVITLQKNLPPSAARKTDAQIQSIAVIQSEPAAVERTVIAEVQRQNQELITVMDEVRLRQEDLDHLNKELEDTNAGVLALYDELETLHRVGLLLASKIDLPAVMQTLIEATTDLTGAQFGVCYMLNKKTGHWERYADAGPKRDLLSDLPKTQGSDFFGSNFGEEGLTHVPDMEDLSEPSCMSDFSAALDPSNKLRSCLAFPLKAENNSVVGALIFGSSEPRFFSERSERIVSSIAAQAIVAVEKARLFDSVKSASEAKDRFLAMLSHELRTPLNPVLSIVSDLHQNPSFPKEFQEDIAVVLRNVQLEARLIDDLLDFQRIIKGNFSFASEPVDAHSIIETVVNICKHDLLSHKHHLTLNLDAPRFIVIGDPARLQQILWNVLKNAIKFTPIGGDISITTELGSSDQTLCIVITDTGRGIENEMLEGIFNAFEQGSLEGTTEFGGLGLGLAIVKAFIEKLGGTVKAESAGRDHGTKMILSFPLVDVLAPGIAPVLEPTDQKPGLIGGKAQHVLLVDDHFDTLESLSRILARKGYVVTTAVDCASAFTLAQNQTFDVICSDLGLPDGSGLDLMIDIRKLGITTPSIALSGYGMESDVAQAQDAGFQKHLTKPVSMHALLSALAGVLAD</sequence>
<dbReference type="InterPro" id="IPR003018">
    <property type="entry name" value="GAF"/>
</dbReference>
<evidence type="ECO:0000259" key="9">
    <source>
        <dbReference type="PROSITE" id="PS50110"/>
    </source>
</evidence>
<dbReference type="SUPFAM" id="SSF52172">
    <property type="entry name" value="CheY-like"/>
    <property type="match status" value="1"/>
</dbReference>
<dbReference type="Pfam" id="PF13185">
    <property type="entry name" value="GAF_2"/>
    <property type="match status" value="1"/>
</dbReference>
<comment type="catalytic activity">
    <reaction evidence="1">
        <text>ATP + protein L-histidine = ADP + protein N-phospho-L-histidine.</text>
        <dbReference type="EC" id="2.7.13.3"/>
    </reaction>
</comment>